<comment type="subcellular location">
    <subcellularLocation>
        <location evidence="6">Cytoplasm</location>
    </subcellularLocation>
</comment>
<feature type="domain" description="4Fe-4S ferredoxin-type" evidence="7">
    <location>
        <begin position="31"/>
        <end position="58"/>
    </location>
</feature>
<dbReference type="PROSITE" id="PS51379">
    <property type="entry name" value="4FE4S_FER_2"/>
    <property type="match status" value="3"/>
</dbReference>
<dbReference type="PROSITE" id="PS00198">
    <property type="entry name" value="4FE4S_FER_1"/>
    <property type="match status" value="2"/>
</dbReference>
<evidence type="ECO:0000256" key="1">
    <source>
        <dbReference type="ARBA" id="ARBA00022485"/>
    </source>
</evidence>
<accession>A0A514BRU4</accession>
<dbReference type="GO" id="GO:0051539">
    <property type="term" value="F:4 iron, 4 sulfur cluster binding"/>
    <property type="evidence" value="ECO:0007669"/>
    <property type="project" value="UniProtKB-UniRule"/>
</dbReference>
<evidence type="ECO:0000256" key="4">
    <source>
        <dbReference type="ARBA" id="ARBA00023004"/>
    </source>
</evidence>
<feature type="domain" description="4Fe-4S ferredoxin-type" evidence="7">
    <location>
        <begin position="133"/>
        <end position="162"/>
    </location>
</feature>
<feature type="binding site" evidence="6">
    <location>
        <position position="145"/>
    </location>
    <ligand>
        <name>[4Fe-4S] cluster</name>
        <dbReference type="ChEBI" id="CHEBI:49883"/>
        <label>3</label>
    </ligand>
</feature>
<dbReference type="InterPro" id="IPR017900">
    <property type="entry name" value="4Fe4S_Fe_S_CS"/>
</dbReference>
<keyword evidence="6" id="KW-0963">Cytoplasm</keyword>
<feature type="binding site" evidence="6">
    <location>
        <position position="80"/>
    </location>
    <ligand>
        <name>[4Fe-4S] cluster</name>
        <dbReference type="ChEBI" id="CHEBI:49883"/>
        <label>2</label>
    </ligand>
</feature>
<gene>
    <name evidence="6 8" type="primary">napF</name>
    <name evidence="8" type="ORF">FKV23_07935</name>
</gene>
<dbReference type="KEGG" id="lyj:FKV23_07935"/>
<comment type="similarity">
    <text evidence="6">Belongs to the NapF family.</text>
</comment>
<feature type="binding site" evidence="6">
    <location>
        <position position="142"/>
    </location>
    <ligand>
        <name>[4Fe-4S] cluster</name>
        <dbReference type="ChEBI" id="CHEBI:49883"/>
        <label>3</label>
    </ligand>
</feature>
<feature type="binding site" evidence="6">
    <location>
        <position position="73"/>
    </location>
    <ligand>
        <name>[4Fe-4S] cluster</name>
        <dbReference type="ChEBI" id="CHEBI:49883"/>
        <label>2</label>
    </ligand>
</feature>
<feature type="binding site" evidence="6">
    <location>
        <position position="152"/>
    </location>
    <ligand>
        <name>[4Fe-4S] cluster</name>
        <dbReference type="ChEBI" id="CHEBI:49883"/>
        <label>3</label>
    </ligand>
</feature>
<dbReference type="HAMAP" id="MF_02201">
    <property type="entry name" value="NapF"/>
    <property type="match status" value="1"/>
</dbReference>
<keyword evidence="1 6" id="KW-0004">4Fe-4S</keyword>
<dbReference type="Pfam" id="PF13187">
    <property type="entry name" value="Fer4_9"/>
    <property type="match status" value="1"/>
</dbReference>
<keyword evidence="4 6" id="KW-0408">Iron</keyword>
<reference evidence="8 9" key="1">
    <citation type="submission" date="2019-06" db="EMBL/GenBank/DDBJ databases">
        <title>Lysobacter alkalisoli sp. nov. isolated from saline-alkali soil.</title>
        <authorList>
            <person name="Sun J.-Q."/>
            <person name="Xu L."/>
        </authorList>
    </citation>
    <scope>NUCLEOTIDE SEQUENCE [LARGE SCALE GENOMIC DNA]</scope>
    <source>
        <strain evidence="8 9">SJ-36</strain>
    </source>
</reference>
<keyword evidence="3 6" id="KW-0677">Repeat</keyword>
<dbReference type="RefSeq" id="WP_141623372.1">
    <property type="nucleotide sequence ID" value="NZ_CP041242.1"/>
</dbReference>
<dbReference type="PANTHER" id="PTHR43687:SF1">
    <property type="entry name" value="FERREDOXIN III"/>
    <property type="match status" value="1"/>
</dbReference>
<feature type="binding site" evidence="6">
    <location>
        <position position="76"/>
    </location>
    <ligand>
        <name>[4Fe-4S] cluster</name>
        <dbReference type="ChEBI" id="CHEBI:49883"/>
        <label>2</label>
    </ligand>
</feature>
<comment type="function">
    <text evidence="6">Could be involved in the maturation of NapA, the catalytic subunit of the periplasmic nitrate reductase, before its export into the periplasm.</text>
</comment>
<dbReference type="GO" id="GO:0046872">
    <property type="term" value="F:metal ion binding"/>
    <property type="evidence" value="ECO:0007669"/>
    <property type="project" value="UniProtKB-KW"/>
</dbReference>
<feature type="binding site" evidence="6">
    <location>
        <position position="44"/>
    </location>
    <ligand>
        <name>[4Fe-4S] cluster</name>
        <dbReference type="ChEBI" id="CHEBI:49883"/>
        <label>1</label>
    </ligand>
</feature>
<name>A0A514BRU4_9GAMM</name>
<dbReference type="Proteomes" id="UP000317199">
    <property type="component" value="Chromosome"/>
</dbReference>
<dbReference type="SUPFAM" id="SSF54862">
    <property type="entry name" value="4Fe-4S ferredoxins"/>
    <property type="match status" value="1"/>
</dbReference>
<keyword evidence="9" id="KW-1185">Reference proteome</keyword>
<evidence type="ECO:0000259" key="7">
    <source>
        <dbReference type="PROSITE" id="PS51379"/>
    </source>
</evidence>
<organism evidence="8 9">
    <name type="scientific">Marilutibacter alkalisoli</name>
    <dbReference type="NCBI Taxonomy" id="2591633"/>
    <lineage>
        <taxon>Bacteria</taxon>
        <taxon>Pseudomonadati</taxon>
        <taxon>Pseudomonadota</taxon>
        <taxon>Gammaproteobacteria</taxon>
        <taxon>Lysobacterales</taxon>
        <taxon>Lysobacteraceae</taxon>
        <taxon>Marilutibacter</taxon>
    </lineage>
</organism>
<feature type="binding site" evidence="6">
    <location>
        <position position="70"/>
    </location>
    <ligand>
        <name>[4Fe-4S] cluster</name>
        <dbReference type="ChEBI" id="CHEBI:49883"/>
        <label>2</label>
    </ligand>
</feature>
<evidence type="ECO:0000313" key="8">
    <source>
        <dbReference type="EMBL" id="QDH70035.1"/>
    </source>
</evidence>
<sequence length="166" mass="17271">MPAAHDPARRRLLLGRPGEPAPLRPPWALGETAFIDTCTGCNACVERCPQQVLVRADGGYPAFDPHRGECTFCGECVDSCRTGAIARHAGAPAWSLRAHVDAGCLARQGVVCASCADACPERAIAFRPALPVSTPAVDTARCTGCGACVNSCPVDAMELLPEAGRA</sequence>
<evidence type="ECO:0000256" key="6">
    <source>
        <dbReference type="HAMAP-Rule" id="MF_02201"/>
    </source>
</evidence>
<protein>
    <recommendedName>
        <fullName evidence="6">Ferredoxin-type protein NapF</fullName>
    </recommendedName>
</protein>
<dbReference type="InterPro" id="IPR004496">
    <property type="entry name" value="NapF"/>
</dbReference>
<dbReference type="OrthoDB" id="9808559at2"/>
<keyword evidence="5 6" id="KW-0411">Iron-sulfur</keyword>
<keyword evidence="2 6" id="KW-0479">Metal-binding</keyword>
<evidence type="ECO:0000256" key="5">
    <source>
        <dbReference type="ARBA" id="ARBA00023014"/>
    </source>
</evidence>
<feature type="binding site" evidence="6">
    <location>
        <position position="148"/>
    </location>
    <ligand>
        <name>[4Fe-4S] cluster</name>
        <dbReference type="ChEBI" id="CHEBI:49883"/>
        <label>3</label>
    </ligand>
</feature>
<feature type="binding site" evidence="6">
    <location>
        <position position="48"/>
    </location>
    <ligand>
        <name>[4Fe-4S] cluster</name>
        <dbReference type="ChEBI" id="CHEBI:49883"/>
        <label>1</label>
    </ligand>
</feature>
<evidence type="ECO:0000313" key="9">
    <source>
        <dbReference type="Proteomes" id="UP000317199"/>
    </source>
</evidence>
<dbReference type="InterPro" id="IPR017896">
    <property type="entry name" value="4Fe4S_Fe-S-bd"/>
</dbReference>
<evidence type="ECO:0000256" key="3">
    <source>
        <dbReference type="ARBA" id="ARBA00022737"/>
    </source>
</evidence>
<dbReference type="PANTHER" id="PTHR43687">
    <property type="entry name" value="ADENYLYLSULFATE REDUCTASE, BETA SUBUNIT"/>
    <property type="match status" value="1"/>
</dbReference>
<feature type="binding site" evidence="6">
    <location>
        <position position="38"/>
    </location>
    <ligand>
        <name>[4Fe-4S] cluster</name>
        <dbReference type="ChEBI" id="CHEBI:49883"/>
        <label>1</label>
    </ligand>
</feature>
<dbReference type="CDD" id="cd10564">
    <property type="entry name" value="NapF_like"/>
    <property type="match status" value="1"/>
</dbReference>
<dbReference type="EMBL" id="CP041242">
    <property type="protein sequence ID" value="QDH70035.1"/>
    <property type="molecule type" value="Genomic_DNA"/>
</dbReference>
<comment type="subunit">
    <text evidence="6">Interacts with the cytoplasmic NapA precursor.</text>
</comment>
<evidence type="ECO:0000256" key="2">
    <source>
        <dbReference type="ARBA" id="ARBA00022723"/>
    </source>
</evidence>
<dbReference type="NCBIfam" id="TIGR00402">
    <property type="entry name" value="napF"/>
    <property type="match status" value="1"/>
</dbReference>
<dbReference type="GO" id="GO:0005737">
    <property type="term" value="C:cytoplasm"/>
    <property type="evidence" value="ECO:0007669"/>
    <property type="project" value="UniProtKB-SubCell"/>
</dbReference>
<dbReference type="Pfam" id="PF12838">
    <property type="entry name" value="Fer4_7"/>
    <property type="match status" value="1"/>
</dbReference>
<dbReference type="Gene3D" id="3.30.70.20">
    <property type="match status" value="2"/>
</dbReference>
<feature type="domain" description="4Fe-4S ferredoxin-type" evidence="7">
    <location>
        <begin position="59"/>
        <end position="90"/>
    </location>
</feature>
<feature type="binding site" evidence="6">
    <location>
        <position position="41"/>
    </location>
    <ligand>
        <name>[4Fe-4S] cluster</name>
        <dbReference type="ChEBI" id="CHEBI:49883"/>
        <label>1</label>
    </ligand>
</feature>
<dbReference type="AlphaFoldDB" id="A0A514BRU4"/>
<proteinExistence type="inferred from homology"/>
<comment type="cofactor">
    <cofactor evidence="6">
        <name>[4Fe-4S] cluster</name>
        <dbReference type="ChEBI" id="CHEBI:49883"/>
    </cofactor>
</comment>
<dbReference type="InterPro" id="IPR050572">
    <property type="entry name" value="Fe-S_Ferredoxin"/>
</dbReference>